<dbReference type="EMBL" id="JAPNKE010000002">
    <property type="protein sequence ID" value="MCY1012338.1"/>
    <property type="molecule type" value="Genomic_DNA"/>
</dbReference>
<feature type="compositionally biased region" description="Low complexity" evidence="1">
    <location>
        <begin position="1"/>
        <end position="16"/>
    </location>
</feature>
<organism evidence="2 3">
    <name type="scientific">Nannocystis pusilla</name>
    <dbReference type="NCBI Taxonomy" id="889268"/>
    <lineage>
        <taxon>Bacteria</taxon>
        <taxon>Pseudomonadati</taxon>
        <taxon>Myxococcota</taxon>
        <taxon>Polyangia</taxon>
        <taxon>Nannocystales</taxon>
        <taxon>Nannocystaceae</taxon>
        <taxon>Nannocystis</taxon>
    </lineage>
</organism>
<gene>
    <name evidence="2" type="ORF">OV079_43745</name>
</gene>
<accession>A0A9X3EXS8</accession>
<reference evidence="2" key="1">
    <citation type="submission" date="2022-11" db="EMBL/GenBank/DDBJ databases">
        <title>Minimal conservation of predation-associated metabolite biosynthetic gene clusters underscores biosynthetic potential of Myxococcota including descriptions for ten novel species: Archangium lansinium sp. nov., Myxococcus landrumus sp. nov., Nannocystis bai.</title>
        <authorList>
            <person name="Ahearne A."/>
            <person name="Stevens C."/>
            <person name="Phillips K."/>
        </authorList>
    </citation>
    <scope>NUCLEOTIDE SEQUENCE</scope>
    <source>
        <strain evidence="2">Na p29</strain>
    </source>
</reference>
<feature type="region of interest" description="Disordered" evidence="1">
    <location>
        <begin position="1"/>
        <end position="43"/>
    </location>
</feature>
<evidence type="ECO:0000313" key="3">
    <source>
        <dbReference type="Proteomes" id="UP001150924"/>
    </source>
</evidence>
<evidence type="ECO:0000313" key="2">
    <source>
        <dbReference type="EMBL" id="MCY1012338.1"/>
    </source>
</evidence>
<comment type="caution">
    <text evidence="2">The sequence shown here is derived from an EMBL/GenBank/DDBJ whole genome shotgun (WGS) entry which is preliminary data.</text>
</comment>
<protein>
    <submittedName>
        <fullName evidence="2">Uncharacterized protein</fullName>
    </submittedName>
</protein>
<evidence type="ECO:0000256" key="1">
    <source>
        <dbReference type="SAM" id="MobiDB-lite"/>
    </source>
</evidence>
<dbReference type="AlphaFoldDB" id="A0A9X3EXS8"/>
<dbReference type="RefSeq" id="WP_267775729.1">
    <property type="nucleotide sequence ID" value="NZ_JAPNKE010000002.1"/>
</dbReference>
<sequence length="43" mass="4326">MPSSPASGSSSGPTSTRRSKKKLGLPDDDGDNKVVPVDPAAQS</sequence>
<keyword evidence="3" id="KW-1185">Reference proteome</keyword>
<dbReference type="Proteomes" id="UP001150924">
    <property type="component" value="Unassembled WGS sequence"/>
</dbReference>
<name>A0A9X3EXS8_9BACT</name>
<proteinExistence type="predicted"/>